<evidence type="ECO:0000256" key="5">
    <source>
        <dbReference type="SAM" id="MobiDB-lite"/>
    </source>
</evidence>
<dbReference type="PANTHER" id="PTHR14955:SF8">
    <property type="entry name" value="SI:CH211-165G14.1-RELATED"/>
    <property type="match status" value="1"/>
</dbReference>
<feature type="compositionally biased region" description="Basic residues" evidence="5">
    <location>
        <begin position="377"/>
        <end position="394"/>
    </location>
</feature>
<dbReference type="Pfam" id="PF13771">
    <property type="entry name" value="zf-HC5HC2H"/>
    <property type="match status" value="1"/>
</dbReference>
<dbReference type="GO" id="GO:0008270">
    <property type="term" value="F:zinc ion binding"/>
    <property type="evidence" value="ECO:0007669"/>
    <property type="project" value="UniProtKB-KW"/>
</dbReference>
<evidence type="ECO:0000256" key="1">
    <source>
        <dbReference type="ARBA" id="ARBA00022553"/>
    </source>
</evidence>
<proteinExistence type="predicted"/>
<feature type="compositionally biased region" description="Low complexity" evidence="5">
    <location>
        <begin position="285"/>
        <end position="296"/>
    </location>
</feature>
<feature type="compositionally biased region" description="Basic residues" evidence="5">
    <location>
        <begin position="272"/>
        <end position="282"/>
    </location>
</feature>
<reference evidence="7" key="1">
    <citation type="submission" date="2025-08" db="UniProtKB">
        <authorList>
            <consortium name="Ensembl"/>
        </authorList>
    </citation>
    <scope>IDENTIFICATION</scope>
</reference>
<keyword evidence="8" id="KW-1185">Reference proteome</keyword>
<reference evidence="7" key="2">
    <citation type="submission" date="2025-09" db="UniProtKB">
        <authorList>
            <consortium name="Ensembl"/>
        </authorList>
    </citation>
    <scope>IDENTIFICATION</scope>
</reference>
<dbReference type="SMART" id="SM00249">
    <property type="entry name" value="PHD"/>
    <property type="match status" value="1"/>
</dbReference>
<keyword evidence="2" id="KW-0479">Metal-binding</keyword>
<dbReference type="GeneTree" id="ENSGT00940000156922"/>
<evidence type="ECO:0000256" key="4">
    <source>
        <dbReference type="ARBA" id="ARBA00022833"/>
    </source>
</evidence>
<gene>
    <name evidence="7" type="primary">si:ch211-165g14.1</name>
</gene>
<evidence type="ECO:0000259" key="6">
    <source>
        <dbReference type="PROSITE" id="PS51805"/>
    </source>
</evidence>
<evidence type="ECO:0000256" key="2">
    <source>
        <dbReference type="ARBA" id="ARBA00022723"/>
    </source>
</evidence>
<dbReference type="InterPro" id="IPR034732">
    <property type="entry name" value="EPHD"/>
</dbReference>
<evidence type="ECO:0000313" key="8">
    <source>
        <dbReference type="Proteomes" id="UP000694548"/>
    </source>
</evidence>
<dbReference type="Proteomes" id="UP000694548">
    <property type="component" value="Unassembled WGS sequence"/>
</dbReference>
<organism evidence="7 8">
    <name type="scientific">Nothobranchius furzeri</name>
    <name type="common">Turquoise killifish</name>
    <dbReference type="NCBI Taxonomy" id="105023"/>
    <lineage>
        <taxon>Eukaryota</taxon>
        <taxon>Metazoa</taxon>
        <taxon>Chordata</taxon>
        <taxon>Craniata</taxon>
        <taxon>Vertebrata</taxon>
        <taxon>Euteleostomi</taxon>
        <taxon>Actinopterygii</taxon>
        <taxon>Neopterygii</taxon>
        <taxon>Teleostei</taxon>
        <taxon>Neoteleostei</taxon>
        <taxon>Acanthomorphata</taxon>
        <taxon>Ovalentaria</taxon>
        <taxon>Atherinomorphae</taxon>
        <taxon>Cyprinodontiformes</taxon>
        <taxon>Nothobranchiidae</taxon>
        <taxon>Nothobranchius</taxon>
    </lineage>
</organism>
<dbReference type="InterPro" id="IPR052440">
    <property type="entry name" value="Trans_Reg/Chrom_Remod"/>
</dbReference>
<accession>A0A8C6NTH9</accession>
<dbReference type="PROSITE" id="PS51805">
    <property type="entry name" value="EPHD"/>
    <property type="match status" value="1"/>
</dbReference>
<sequence>MDVLKPSDSLFVSAGMEVSSQDPPLVAMDLSKSYNPRTCNHAEAMDLAKKPEWYHHSADGTSTFRSRVSGSYSSSGAPIQQGPESLGSYMNSNLASGLDLFHDQVHSSLWHAGFYGTDQSSGPVPESSGGEESDSGSDVIFLVSSTKEPLLCGSFIQDGVGHIVEPLSPTTSSPDEGQGCYFLPQPMSSPSPDTSYSEESSDSSVDVPVHHNRPIVLLSDLRAVYRNPTESDVDVSSEDSDVIEISVTNNKKTKLCCKESPPQSESKTSRPRERRHSARIRKSVSESPQLSSSSLRHSLKRRVKNDAVGIYNENCDSDNLMELAVKFSSSEDSVSQPALTQRASSPSEESDADVQTDRKSPPKDEQPRCKASYSKTVNRKHLKQLTGPKMKRLSKTQQNQAHRTTQQQVTLASKSSAGKRKARRRRRKVQHSGPPDLFPSREPEMLLKYLNAKEQRKERKPEAFCPFVHVEQRVCRVVNCQEEEEATVRSSRGQQKAPGTIPGFIPSTSCFHLGRPSPDGQQQAELMCCLCGQTANTMGLGDLHGPYFPSGPLGDSFTCRTEQKNEVHKLPNGHLPNSSGDDCNADKGLLRADGVSTAKVPVFLDERWIHEDCGIWSAGVFLVRGKLYGLEEAARLAQETICSTCHQAGAIMGCFQKGCSRNYHFTCAIQSGCVLNEDNFSMRCPEHKNKTFTSTTRQDKR</sequence>
<feature type="compositionally biased region" description="Basic residues" evidence="5">
    <location>
        <begin position="417"/>
        <end position="430"/>
    </location>
</feature>
<dbReference type="InterPro" id="IPR001965">
    <property type="entry name" value="Znf_PHD"/>
</dbReference>
<dbReference type="GO" id="GO:0006357">
    <property type="term" value="P:regulation of transcription by RNA polymerase II"/>
    <property type="evidence" value="ECO:0007669"/>
    <property type="project" value="TreeGrafter"/>
</dbReference>
<feature type="region of interest" description="Disordered" evidence="5">
    <location>
        <begin position="166"/>
        <end position="208"/>
    </location>
</feature>
<evidence type="ECO:0000256" key="3">
    <source>
        <dbReference type="ARBA" id="ARBA00022771"/>
    </source>
</evidence>
<dbReference type="GO" id="GO:0005634">
    <property type="term" value="C:nucleus"/>
    <property type="evidence" value="ECO:0007669"/>
    <property type="project" value="TreeGrafter"/>
</dbReference>
<protein>
    <recommendedName>
        <fullName evidence="6">PHD-type domain-containing protein</fullName>
    </recommendedName>
</protein>
<feature type="domain" description="PHD-type" evidence="6">
    <location>
        <begin position="564"/>
        <end position="688"/>
    </location>
</feature>
<dbReference type="AlphaFoldDB" id="A0A8C6NTH9"/>
<keyword evidence="4" id="KW-0862">Zinc</keyword>
<dbReference type="PANTHER" id="PTHR14955">
    <property type="entry name" value="RETINOIC ACID INDUCED 1/TRANSCRIPTION FACTOR 20"/>
    <property type="match status" value="1"/>
</dbReference>
<dbReference type="InterPro" id="IPR013083">
    <property type="entry name" value="Znf_RING/FYVE/PHD"/>
</dbReference>
<keyword evidence="3" id="KW-0863">Zinc-finger</keyword>
<feature type="region of interest" description="Disordered" evidence="5">
    <location>
        <begin position="255"/>
        <end position="298"/>
    </location>
</feature>
<feature type="compositionally biased region" description="Low complexity" evidence="5">
    <location>
        <begin position="396"/>
        <end position="416"/>
    </location>
</feature>
<keyword evidence="1" id="KW-0597">Phosphoprotein</keyword>
<feature type="region of interest" description="Disordered" evidence="5">
    <location>
        <begin position="329"/>
        <end position="441"/>
    </location>
</feature>
<feature type="compositionally biased region" description="Polar residues" evidence="5">
    <location>
        <begin position="329"/>
        <end position="347"/>
    </location>
</feature>
<dbReference type="Ensembl" id="ENSNFUT00015025305.1">
    <property type="protein sequence ID" value="ENSNFUP00015024203.1"/>
    <property type="gene ID" value="ENSNFUG00015011712.1"/>
</dbReference>
<feature type="compositionally biased region" description="Low complexity" evidence="5">
    <location>
        <begin position="188"/>
        <end position="207"/>
    </location>
</feature>
<name>A0A8C6NTH9_NOTFU</name>
<evidence type="ECO:0000313" key="7">
    <source>
        <dbReference type="Ensembl" id="ENSNFUP00015024203.1"/>
    </source>
</evidence>
<feature type="compositionally biased region" description="Basic and acidic residues" evidence="5">
    <location>
        <begin position="355"/>
        <end position="368"/>
    </location>
</feature>
<dbReference type="Gene3D" id="3.30.40.10">
    <property type="entry name" value="Zinc/RING finger domain, C3HC4 (zinc finger)"/>
    <property type="match status" value="1"/>
</dbReference>